<sequence>MYRMEILITELYFNEYCIWTVWFCSFIFGSIIFGHNDPKNIDDLMKNEKNSSRRSISMKNNSRRTKAENGKKQIHEEREEQQQKKQKINDEEEENR</sequence>
<accession>A0ACB9EKR0</accession>
<dbReference type="Proteomes" id="UP001055879">
    <property type="component" value="Linkage Group LG02"/>
</dbReference>
<name>A0ACB9EKR0_ARCLA</name>
<keyword evidence="2" id="KW-1185">Reference proteome</keyword>
<evidence type="ECO:0000313" key="2">
    <source>
        <dbReference type="Proteomes" id="UP001055879"/>
    </source>
</evidence>
<dbReference type="EMBL" id="CM042048">
    <property type="protein sequence ID" value="KAI3759422.1"/>
    <property type="molecule type" value="Genomic_DNA"/>
</dbReference>
<proteinExistence type="predicted"/>
<reference evidence="1 2" key="2">
    <citation type="journal article" date="2022" name="Mol. Ecol. Resour.">
        <title>The genomes of chicory, endive, great burdock and yacon provide insights into Asteraceae paleo-polyploidization history and plant inulin production.</title>
        <authorList>
            <person name="Fan W."/>
            <person name="Wang S."/>
            <person name="Wang H."/>
            <person name="Wang A."/>
            <person name="Jiang F."/>
            <person name="Liu H."/>
            <person name="Zhao H."/>
            <person name="Xu D."/>
            <person name="Zhang Y."/>
        </authorList>
    </citation>
    <scope>NUCLEOTIDE SEQUENCE [LARGE SCALE GENOMIC DNA]</scope>
    <source>
        <strain evidence="2">cv. Niubang</strain>
    </source>
</reference>
<organism evidence="1 2">
    <name type="scientific">Arctium lappa</name>
    <name type="common">Greater burdock</name>
    <name type="synonym">Lappa major</name>
    <dbReference type="NCBI Taxonomy" id="4217"/>
    <lineage>
        <taxon>Eukaryota</taxon>
        <taxon>Viridiplantae</taxon>
        <taxon>Streptophyta</taxon>
        <taxon>Embryophyta</taxon>
        <taxon>Tracheophyta</taxon>
        <taxon>Spermatophyta</taxon>
        <taxon>Magnoliopsida</taxon>
        <taxon>eudicotyledons</taxon>
        <taxon>Gunneridae</taxon>
        <taxon>Pentapetalae</taxon>
        <taxon>asterids</taxon>
        <taxon>campanulids</taxon>
        <taxon>Asterales</taxon>
        <taxon>Asteraceae</taxon>
        <taxon>Carduoideae</taxon>
        <taxon>Cardueae</taxon>
        <taxon>Arctiinae</taxon>
        <taxon>Arctium</taxon>
    </lineage>
</organism>
<comment type="caution">
    <text evidence="1">The sequence shown here is derived from an EMBL/GenBank/DDBJ whole genome shotgun (WGS) entry which is preliminary data.</text>
</comment>
<protein>
    <submittedName>
        <fullName evidence="1">Uncharacterized protein</fullName>
    </submittedName>
</protein>
<gene>
    <name evidence="1" type="ORF">L6452_07227</name>
</gene>
<reference evidence="2" key="1">
    <citation type="journal article" date="2022" name="Mol. Ecol. Resour.">
        <title>The genomes of chicory, endive, great burdock and yacon provide insights into Asteraceae palaeo-polyploidization history and plant inulin production.</title>
        <authorList>
            <person name="Fan W."/>
            <person name="Wang S."/>
            <person name="Wang H."/>
            <person name="Wang A."/>
            <person name="Jiang F."/>
            <person name="Liu H."/>
            <person name="Zhao H."/>
            <person name="Xu D."/>
            <person name="Zhang Y."/>
        </authorList>
    </citation>
    <scope>NUCLEOTIDE SEQUENCE [LARGE SCALE GENOMIC DNA]</scope>
    <source>
        <strain evidence="2">cv. Niubang</strain>
    </source>
</reference>
<evidence type="ECO:0000313" key="1">
    <source>
        <dbReference type="EMBL" id="KAI3759422.1"/>
    </source>
</evidence>